<dbReference type="Pfam" id="PF00072">
    <property type="entry name" value="Response_reg"/>
    <property type="match status" value="1"/>
</dbReference>
<keyword evidence="8" id="KW-0238">DNA-binding</keyword>
<dbReference type="Proteomes" id="UP000886355">
    <property type="component" value="Unassembled WGS sequence"/>
</dbReference>
<dbReference type="SUPFAM" id="SSF52172">
    <property type="entry name" value="CheY-like"/>
    <property type="match status" value="1"/>
</dbReference>
<dbReference type="InterPro" id="IPR001789">
    <property type="entry name" value="Sig_transdc_resp-reg_receiver"/>
</dbReference>
<dbReference type="GO" id="GO:0006355">
    <property type="term" value="P:regulation of DNA-templated transcription"/>
    <property type="evidence" value="ECO:0007669"/>
    <property type="project" value="InterPro"/>
</dbReference>
<dbReference type="PANTHER" id="PTHR32071:SF113">
    <property type="entry name" value="ALGINATE BIOSYNTHESIS TRANSCRIPTIONAL REGULATORY PROTEIN ALGB"/>
    <property type="match status" value="1"/>
</dbReference>
<evidence type="ECO:0000313" key="14">
    <source>
        <dbReference type="EMBL" id="HDL89365.1"/>
    </source>
</evidence>
<dbReference type="PRINTS" id="PR01590">
    <property type="entry name" value="HTHFIS"/>
</dbReference>
<evidence type="ECO:0000256" key="9">
    <source>
        <dbReference type="ARBA" id="ARBA00023159"/>
    </source>
</evidence>
<dbReference type="CDD" id="cd00009">
    <property type="entry name" value="AAA"/>
    <property type="match status" value="1"/>
</dbReference>
<evidence type="ECO:0000256" key="6">
    <source>
        <dbReference type="ARBA" id="ARBA00023012"/>
    </source>
</evidence>
<dbReference type="FunFam" id="3.40.50.300:FF:000006">
    <property type="entry name" value="DNA-binding transcriptional regulator NtrC"/>
    <property type="match status" value="1"/>
</dbReference>
<reference evidence="14" key="1">
    <citation type="journal article" date="2020" name="mSystems">
        <title>Genome- and Community-Level Interaction Insights into Carbon Utilization and Element Cycling Functions of Hydrothermarchaeota in Hydrothermal Sediment.</title>
        <authorList>
            <person name="Zhou Z."/>
            <person name="Liu Y."/>
            <person name="Xu W."/>
            <person name="Pan J."/>
            <person name="Luo Z.H."/>
            <person name="Li M."/>
        </authorList>
    </citation>
    <scope>NUCLEOTIDE SEQUENCE [LARGE SCALE GENOMIC DNA]</scope>
    <source>
        <strain evidence="14">HyVt-19</strain>
    </source>
</reference>
<dbReference type="GO" id="GO:0000160">
    <property type="term" value="P:phosphorelay signal transduction system"/>
    <property type="evidence" value="ECO:0007669"/>
    <property type="project" value="UniProtKB-KW"/>
</dbReference>
<dbReference type="Gene3D" id="1.10.10.60">
    <property type="entry name" value="Homeodomain-like"/>
    <property type="match status" value="1"/>
</dbReference>
<evidence type="ECO:0000259" key="12">
    <source>
        <dbReference type="PROSITE" id="PS50045"/>
    </source>
</evidence>
<dbReference type="Pfam" id="PF02954">
    <property type="entry name" value="HTH_8"/>
    <property type="match status" value="1"/>
</dbReference>
<dbReference type="PROSITE" id="PS50045">
    <property type="entry name" value="SIGMA54_INTERACT_4"/>
    <property type="match status" value="1"/>
</dbReference>
<dbReference type="GO" id="GO:0005524">
    <property type="term" value="F:ATP binding"/>
    <property type="evidence" value="ECO:0007669"/>
    <property type="project" value="UniProtKB-KW"/>
</dbReference>
<keyword evidence="5" id="KW-0067">ATP-binding</keyword>
<dbReference type="InterPro" id="IPR002078">
    <property type="entry name" value="Sigma_54_int"/>
</dbReference>
<evidence type="ECO:0000256" key="11">
    <source>
        <dbReference type="PROSITE-ProRule" id="PRU00169"/>
    </source>
</evidence>
<keyword evidence="6" id="KW-0902">Two-component regulatory system</keyword>
<evidence type="ECO:0000256" key="2">
    <source>
        <dbReference type="ARBA" id="ARBA00022490"/>
    </source>
</evidence>
<keyword evidence="3 11" id="KW-0597">Phosphoprotein</keyword>
<dbReference type="PROSITE" id="PS50110">
    <property type="entry name" value="RESPONSE_REGULATORY"/>
    <property type="match status" value="1"/>
</dbReference>
<dbReference type="FunFam" id="3.40.50.2300:FF:000018">
    <property type="entry name" value="DNA-binding transcriptional regulator NtrC"/>
    <property type="match status" value="1"/>
</dbReference>
<keyword evidence="2" id="KW-0963">Cytoplasm</keyword>
<dbReference type="Pfam" id="PF25601">
    <property type="entry name" value="AAA_lid_14"/>
    <property type="match status" value="1"/>
</dbReference>
<feature type="domain" description="Response regulatory" evidence="13">
    <location>
        <begin position="5"/>
        <end position="119"/>
    </location>
</feature>
<dbReference type="InterPro" id="IPR025943">
    <property type="entry name" value="Sigma_54_int_dom_ATP-bd_2"/>
</dbReference>
<feature type="domain" description="Sigma-54 factor interaction" evidence="12">
    <location>
        <begin position="145"/>
        <end position="374"/>
    </location>
</feature>
<dbReference type="InterPro" id="IPR009057">
    <property type="entry name" value="Homeodomain-like_sf"/>
</dbReference>
<evidence type="ECO:0000256" key="5">
    <source>
        <dbReference type="ARBA" id="ARBA00022840"/>
    </source>
</evidence>
<evidence type="ECO:0000256" key="10">
    <source>
        <dbReference type="ARBA" id="ARBA00023163"/>
    </source>
</evidence>
<name>A0A7C0WUL2_9BACT</name>
<keyword evidence="9" id="KW-0010">Activator</keyword>
<dbReference type="InterPro" id="IPR025944">
    <property type="entry name" value="Sigma_54_int_dom_CS"/>
</dbReference>
<dbReference type="GO" id="GO:0005737">
    <property type="term" value="C:cytoplasm"/>
    <property type="evidence" value="ECO:0007669"/>
    <property type="project" value="UniProtKB-SubCell"/>
</dbReference>
<keyword evidence="7" id="KW-0805">Transcription regulation</keyword>
<dbReference type="InterPro" id="IPR002197">
    <property type="entry name" value="HTH_Fis"/>
</dbReference>
<evidence type="ECO:0000256" key="7">
    <source>
        <dbReference type="ARBA" id="ARBA00023015"/>
    </source>
</evidence>
<accession>A0A7C0WUL2</accession>
<sequence>MANARILVVDDELIVRESLMGWLRKAGHIVDCAQGGLEALGKIRETEYDLVFLDIKMPDMSGIEVLEKICECSPETMVIMITAYGSVETAVEAMKLGASDYLMKPFEPEHLLVLVDKLLRQKRIIEENILLKEQVAARRVRYQDLVGASPCMQRLFELIEEVAAVDSPVLIRGETGTGKELVAKAIHAKSRRRYGPFVAINCGAFPENLLESELFGFEAGAFTGAVKTRKGRIEMAEGGTLFLDEVGEIPLKMQIDMLRVLEEKRFQRLGGRDFISVDFRCVAATHGNLEEEIRKGNFRKDLYFRLKVIEIEVPPLRERKEDIGLLAEYFLSRFRRETNKSVMAITKDAIEFLESYDWPGNVRELENAIERAVVLAKDKVLTRKDFAFLTRQPDVLDEGDKTLEAVEKHHIARVLEECGWNVSKAARILGINRTTLHNKIKKYNLKDRQQ</sequence>
<evidence type="ECO:0000256" key="1">
    <source>
        <dbReference type="ARBA" id="ARBA00004496"/>
    </source>
</evidence>
<comment type="subcellular location">
    <subcellularLocation>
        <location evidence="1">Cytoplasm</location>
    </subcellularLocation>
</comment>
<keyword evidence="10" id="KW-0804">Transcription</keyword>
<dbReference type="GO" id="GO:0043565">
    <property type="term" value="F:sequence-specific DNA binding"/>
    <property type="evidence" value="ECO:0007669"/>
    <property type="project" value="InterPro"/>
</dbReference>
<dbReference type="InterPro" id="IPR058031">
    <property type="entry name" value="AAA_lid_NorR"/>
</dbReference>
<dbReference type="SMART" id="SM00448">
    <property type="entry name" value="REC"/>
    <property type="match status" value="1"/>
</dbReference>
<dbReference type="Gene3D" id="3.40.50.300">
    <property type="entry name" value="P-loop containing nucleotide triphosphate hydrolases"/>
    <property type="match status" value="1"/>
</dbReference>
<feature type="modified residue" description="4-aspartylphosphate" evidence="11">
    <location>
        <position position="54"/>
    </location>
</feature>
<dbReference type="SUPFAM" id="SSF52540">
    <property type="entry name" value="P-loop containing nucleoside triphosphate hydrolases"/>
    <property type="match status" value="1"/>
</dbReference>
<dbReference type="PANTHER" id="PTHR32071">
    <property type="entry name" value="TRANSCRIPTIONAL REGULATORY PROTEIN"/>
    <property type="match status" value="1"/>
</dbReference>
<evidence type="ECO:0000256" key="4">
    <source>
        <dbReference type="ARBA" id="ARBA00022741"/>
    </source>
</evidence>
<dbReference type="SUPFAM" id="SSF46689">
    <property type="entry name" value="Homeodomain-like"/>
    <property type="match status" value="1"/>
</dbReference>
<dbReference type="PROSITE" id="PS00688">
    <property type="entry name" value="SIGMA54_INTERACT_3"/>
    <property type="match status" value="1"/>
</dbReference>
<dbReference type="SMART" id="SM00382">
    <property type="entry name" value="AAA"/>
    <property type="match status" value="1"/>
</dbReference>
<dbReference type="EMBL" id="DQZW01000023">
    <property type="protein sequence ID" value="HDL89365.1"/>
    <property type="molecule type" value="Genomic_DNA"/>
</dbReference>
<evidence type="ECO:0000256" key="8">
    <source>
        <dbReference type="ARBA" id="ARBA00023125"/>
    </source>
</evidence>
<dbReference type="InterPro" id="IPR003593">
    <property type="entry name" value="AAA+_ATPase"/>
</dbReference>
<dbReference type="AlphaFoldDB" id="A0A7C0WUL2"/>
<dbReference type="PROSITE" id="PS00676">
    <property type="entry name" value="SIGMA54_INTERACT_2"/>
    <property type="match status" value="1"/>
</dbReference>
<protein>
    <submittedName>
        <fullName evidence="14">Sigma-54-dependent Fis family transcriptional regulator</fullName>
    </submittedName>
</protein>
<dbReference type="InterPro" id="IPR011006">
    <property type="entry name" value="CheY-like_superfamily"/>
</dbReference>
<dbReference type="InterPro" id="IPR025662">
    <property type="entry name" value="Sigma_54_int_dom_ATP-bd_1"/>
</dbReference>
<gene>
    <name evidence="14" type="ORF">ENG14_00495</name>
</gene>
<evidence type="ECO:0000256" key="3">
    <source>
        <dbReference type="ARBA" id="ARBA00022553"/>
    </source>
</evidence>
<dbReference type="PROSITE" id="PS00675">
    <property type="entry name" value="SIGMA54_INTERACT_1"/>
    <property type="match status" value="1"/>
</dbReference>
<proteinExistence type="predicted"/>
<dbReference type="FunFam" id="1.10.8.60:FF:000014">
    <property type="entry name" value="DNA-binding transcriptional regulator NtrC"/>
    <property type="match status" value="1"/>
</dbReference>
<evidence type="ECO:0000259" key="13">
    <source>
        <dbReference type="PROSITE" id="PS50110"/>
    </source>
</evidence>
<organism evidence="14">
    <name type="scientific">Thermodesulforhabdus norvegica</name>
    <dbReference type="NCBI Taxonomy" id="39841"/>
    <lineage>
        <taxon>Bacteria</taxon>
        <taxon>Pseudomonadati</taxon>
        <taxon>Thermodesulfobacteriota</taxon>
        <taxon>Syntrophobacteria</taxon>
        <taxon>Syntrophobacterales</taxon>
        <taxon>Thermodesulforhabdaceae</taxon>
        <taxon>Thermodesulforhabdus</taxon>
    </lineage>
</organism>
<dbReference type="Gene3D" id="3.40.50.2300">
    <property type="match status" value="1"/>
</dbReference>
<dbReference type="InterPro" id="IPR027417">
    <property type="entry name" value="P-loop_NTPase"/>
</dbReference>
<dbReference type="Gene3D" id="1.10.8.60">
    <property type="match status" value="1"/>
</dbReference>
<keyword evidence="4" id="KW-0547">Nucleotide-binding</keyword>
<dbReference type="Pfam" id="PF00158">
    <property type="entry name" value="Sigma54_activat"/>
    <property type="match status" value="1"/>
</dbReference>
<comment type="caution">
    <text evidence="14">The sequence shown here is derived from an EMBL/GenBank/DDBJ whole genome shotgun (WGS) entry which is preliminary data.</text>
</comment>